<comment type="caution">
    <text evidence="1">The sequence shown here is derived from an EMBL/GenBank/DDBJ whole genome shotgun (WGS) entry which is preliminary data.</text>
</comment>
<protein>
    <submittedName>
        <fullName evidence="1">Uncharacterized protein</fullName>
    </submittedName>
</protein>
<evidence type="ECO:0000313" key="2">
    <source>
        <dbReference type="Proteomes" id="UP000565572"/>
    </source>
</evidence>
<dbReference type="AlphaFoldDB" id="A0A7W5P6P4"/>
<name>A0A7W5P6P4_9ACTN</name>
<evidence type="ECO:0000313" key="1">
    <source>
        <dbReference type="EMBL" id="MBB3326734.1"/>
    </source>
</evidence>
<sequence length="92" mass="9848">MLTGPERLSQRAQVAAVADAIGAELAVDELDREAARTRLARFVPEHEAEAVLRFLDDAAAGSSPATGTVEQVLGRPATPFRLWAHDHVADFA</sequence>
<dbReference type="Proteomes" id="UP000565572">
    <property type="component" value="Unassembled WGS sequence"/>
</dbReference>
<proteinExistence type="predicted"/>
<keyword evidence="2" id="KW-1185">Reference proteome</keyword>
<dbReference type="EMBL" id="JACHZG010000001">
    <property type="protein sequence ID" value="MBB3326734.1"/>
    <property type="molecule type" value="Genomic_DNA"/>
</dbReference>
<gene>
    <name evidence="1" type="ORF">FHX39_001678</name>
</gene>
<dbReference type="Gene3D" id="3.40.50.720">
    <property type="entry name" value="NAD(P)-binding Rossmann-like Domain"/>
    <property type="match status" value="1"/>
</dbReference>
<organism evidence="1 2">
    <name type="scientific">Microlunatus antarcticus</name>
    <dbReference type="NCBI Taxonomy" id="53388"/>
    <lineage>
        <taxon>Bacteria</taxon>
        <taxon>Bacillati</taxon>
        <taxon>Actinomycetota</taxon>
        <taxon>Actinomycetes</taxon>
        <taxon>Propionibacteriales</taxon>
        <taxon>Propionibacteriaceae</taxon>
        <taxon>Microlunatus</taxon>
    </lineage>
</organism>
<accession>A0A7W5P6P4</accession>
<dbReference type="RefSeq" id="WP_183341719.1">
    <property type="nucleotide sequence ID" value="NZ_JACHZG010000001.1"/>
</dbReference>
<reference evidence="1 2" key="1">
    <citation type="submission" date="2020-08" db="EMBL/GenBank/DDBJ databases">
        <title>Sequencing the genomes of 1000 actinobacteria strains.</title>
        <authorList>
            <person name="Klenk H.-P."/>
        </authorList>
    </citation>
    <scope>NUCLEOTIDE SEQUENCE [LARGE SCALE GENOMIC DNA]</scope>
    <source>
        <strain evidence="1 2">DSM 11053</strain>
    </source>
</reference>